<dbReference type="InterPro" id="IPR041586">
    <property type="entry name" value="PsrA_TetR_C"/>
</dbReference>
<proteinExistence type="predicted"/>
<dbReference type="PANTHER" id="PTHR30055:SF235">
    <property type="entry name" value="TRANSCRIPTIONAL REGULATORY PROTEIN"/>
    <property type="match status" value="1"/>
</dbReference>
<dbReference type="KEGG" id="azm:DM194_21860"/>
<dbReference type="Pfam" id="PF17939">
    <property type="entry name" value="TetR_C_30"/>
    <property type="match status" value="1"/>
</dbReference>
<dbReference type="SUPFAM" id="SSF48498">
    <property type="entry name" value="Tetracyclin repressor-like, C-terminal domain"/>
    <property type="match status" value="1"/>
</dbReference>
<evidence type="ECO:0000256" key="2">
    <source>
        <dbReference type="PROSITE-ProRule" id="PRU00335"/>
    </source>
</evidence>
<evidence type="ECO:0000313" key="6">
    <source>
        <dbReference type="Proteomes" id="UP000249605"/>
    </source>
</evidence>
<gene>
    <name evidence="5" type="ORF">DM194_21860</name>
</gene>
<accession>A0A2U9SED8</accession>
<reference evidence="5 6" key="1">
    <citation type="submission" date="2018-06" db="EMBL/GenBank/DDBJ databases">
        <title>Complete genome sequencing of Azospirillum sp. M2T2B2.</title>
        <authorList>
            <person name="Heo J."/>
            <person name="Kim S.-J."/>
            <person name="Kwon S.-W."/>
            <person name="Anandham R."/>
        </authorList>
    </citation>
    <scope>NUCLEOTIDE SEQUENCE [LARGE SCALE GENOMIC DNA]</scope>
    <source>
        <strain evidence="5 6">M2T2B2</strain>
        <plasmid evidence="5 6">unnamed2</plasmid>
    </source>
</reference>
<dbReference type="SUPFAM" id="SSF46689">
    <property type="entry name" value="Homeodomain-like"/>
    <property type="match status" value="1"/>
</dbReference>
<feature type="region of interest" description="Disordered" evidence="3">
    <location>
        <begin position="1"/>
        <end position="50"/>
    </location>
</feature>
<dbReference type="EMBL" id="CP029832">
    <property type="protein sequence ID" value="AWU97026.1"/>
    <property type="molecule type" value="Genomic_DNA"/>
</dbReference>
<feature type="domain" description="HTH tetR-type" evidence="4">
    <location>
        <begin position="48"/>
        <end position="108"/>
    </location>
</feature>
<dbReference type="InterPro" id="IPR050109">
    <property type="entry name" value="HTH-type_TetR-like_transc_reg"/>
</dbReference>
<dbReference type="PANTHER" id="PTHR30055">
    <property type="entry name" value="HTH-TYPE TRANSCRIPTIONAL REGULATOR RUTR"/>
    <property type="match status" value="1"/>
</dbReference>
<organism evidence="5 6">
    <name type="scientific">Azospirillum ramasamyi</name>
    <dbReference type="NCBI Taxonomy" id="682998"/>
    <lineage>
        <taxon>Bacteria</taxon>
        <taxon>Pseudomonadati</taxon>
        <taxon>Pseudomonadota</taxon>
        <taxon>Alphaproteobacteria</taxon>
        <taxon>Rhodospirillales</taxon>
        <taxon>Azospirillaceae</taxon>
        <taxon>Azospirillum</taxon>
    </lineage>
</organism>
<dbReference type="InterPro" id="IPR023772">
    <property type="entry name" value="DNA-bd_HTH_TetR-type_CS"/>
</dbReference>
<name>A0A2U9SED8_9PROT</name>
<dbReference type="PROSITE" id="PS01081">
    <property type="entry name" value="HTH_TETR_1"/>
    <property type="match status" value="1"/>
</dbReference>
<evidence type="ECO:0000259" key="4">
    <source>
        <dbReference type="PROSITE" id="PS50977"/>
    </source>
</evidence>
<feature type="compositionally biased region" description="Basic residues" evidence="3">
    <location>
        <begin position="29"/>
        <end position="40"/>
    </location>
</feature>
<sequence length="251" mass="27830">MKSVSSQSKAAPEPEVASTETAPPGTAPKRGRPAQRRRAGPGRPEGVSNVRDEILDAAEIEFANLGYAGTSLRNVAEAAQVTQALINYYFGSKYGLFEEVFLRRGRQIADDRMQRLEELRRSGKPPAVADIVRAFLMPALSMRSTAAGRTFMRLQARLHTEPPEISYKLRNEAYETSTRLFAEALRDALPHLSEKDVYWRMTLMIGAYLYAFSDTHRLEEMAPGIVNPDDPEEILKAITSFVTAGMLAPAP</sequence>
<dbReference type="InterPro" id="IPR009057">
    <property type="entry name" value="Homeodomain-like_sf"/>
</dbReference>
<geneLocation type="plasmid" evidence="5 6">
    <name>unnamed2</name>
</geneLocation>
<evidence type="ECO:0000256" key="1">
    <source>
        <dbReference type="ARBA" id="ARBA00023125"/>
    </source>
</evidence>
<dbReference type="PRINTS" id="PR00455">
    <property type="entry name" value="HTHTETR"/>
</dbReference>
<keyword evidence="6" id="KW-1185">Reference proteome</keyword>
<dbReference type="GO" id="GO:0003700">
    <property type="term" value="F:DNA-binding transcription factor activity"/>
    <property type="evidence" value="ECO:0007669"/>
    <property type="project" value="TreeGrafter"/>
</dbReference>
<dbReference type="Proteomes" id="UP000249605">
    <property type="component" value="Plasmid unnamed2"/>
</dbReference>
<feature type="DNA-binding region" description="H-T-H motif" evidence="2">
    <location>
        <begin position="71"/>
        <end position="90"/>
    </location>
</feature>
<dbReference type="GO" id="GO:0000976">
    <property type="term" value="F:transcription cis-regulatory region binding"/>
    <property type="evidence" value="ECO:0007669"/>
    <property type="project" value="TreeGrafter"/>
</dbReference>
<dbReference type="AlphaFoldDB" id="A0A2U9SED8"/>
<dbReference type="OrthoDB" id="2356263at2"/>
<keyword evidence="1 2" id="KW-0238">DNA-binding</keyword>
<evidence type="ECO:0000313" key="5">
    <source>
        <dbReference type="EMBL" id="AWU97026.1"/>
    </source>
</evidence>
<dbReference type="Gene3D" id="1.10.357.10">
    <property type="entry name" value="Tetracycline Repressor, domain 2"/>
    <property type="match status" value="1"/>
</dbReference>
<dbReference type="InterPro" id="IPR036271">
    <property type="entry name" value="Tet_transcr_reg_TetR-rel_C_sf"/>
</dbReference>
<dbReference type="InterPro" id="IPR001647">
    <property type="entry name" value="HTH_TetR"/>
</dbReference>
<protein>
    <submittedName>
        <fullName evidence="5">TetR/AcrR family transcriptional regulator</fullName>
    </submittedName>
</protein>
<dbReference type="PROSITE" id="PS50977">
    <property type="entry name" value="HTH_TETR_2"/>
    <property type="match status" value="1"/>
</dbReference>
<dbReference type="Pfam" id="PF00440">
    <property type="entry name" value="TetR_N"/>
    <property type="match status" value="1"/>
</dbReference>
<keyword evidence="5" id="KW-0614">Plasmid</keyword>
<evidence type="ECO:0000256" key="3">
    <source>
        <dbReference type="SAM" id="MobiDB-lite"/>
    </source>
</evidence>